<name>A0A7S0XF92_9STRA</name>
<dbReference type="Gene3D" id="3.90.550.10">
    <property type="entry name" value="Spore Coat Polysaccharide Biosynthesis Protein SpsA, Chain A"/>
    <property type="match status" value="1"/>
</dbReference>
<organism evidence="4">
    <name type="scientific">Chromulina nebulosa</name>
    <dbReference type="NCBI Taxonomy" id="96789"/>
    <lineage>
        <taxon>Eukaryota</taxon>
        <taxon>Sar</taxon>
        <taxon>Stramenopiles</taxon>
        <taxon>Ochrophyta</taxon>
        <taxon>Chrysophyceae</taxon>
        <taxon>Chromulinales</taxon>
        <taxon>Chromulinaceae</taxon>
        <taxon>Chromulina</taxon>
    </lineage>
</organism>
<dbReference type="SUPFAM" id="SSF53448">
    <property type="entry name" value="Nucleotide-diphospho-sugar transferases"/>
    <property type="match status" value="1"/>
</dbReference>
<dbReference type="Pfam" id="PF05637">
    <property type="entry name" value="Glyco_transf_34"/>
    <property type="match status" value="1"/>
</dbReference>
<dbReference type="PANTHER" id="PTHR31306">
    <property type="entry name" value="ALPHA-1,6-MANNOSYLTRANSFERASE MNN11-RELATED"/>
    <property type="match status" value="1"/>
</dbReference>
<dbReference type="InterPro" id="IPR029044">
    <property type="entry name" value="Nucleotide-diphossugar_trans"/>
</dbReference>
<dbReference type="GO" id="GO:0006487">
    <property type="term" value="P:protein N-linked glycosylation"/>
    <property type="evidence" value="ECO:0007669"/>
    <property type="project" value="TreeGrafter"/>
</dbReference>
<keyword evidence="2" id="KW-0328">Glycosyltransferase</keyword>
<evidence type="ECO:0000256" key="2">
    <source>
        <dbReference type="ARBA" id="ARBA00022676"/>
    </source>
</evidence>
<evidence type="ECO:0000313" key="4">
    <source>
        <dbReference type="EMBL" id="CAD8719180.1"/>
    </source>
</evidence>
<sequence>MLLNYLNDKSLQDVDYFMWIDADAIIINDLISLDDIVNKSKHKKLIISEDVNTCCYVNAGVLLVRNCEWSRSFWTDVWNNSNYFNVKHYEQSAIIKCLRMRDEGLNNLKPFHSFVISTESNTENATNRFSIKLFPNVAVVSHCLLNSNSICTTEVDFNSIDIQYYDTINKINSSTQSNEYYSTSSAKRKPNYMNVKDMSPPLFIYHPAGCSDKLKYLLDYLERVNIYVPETLKRLDKMKLNRSKSSIQDFITSNYVRDDS</sequence>
<dbReference type="EMBL" id="HBFD01004872">
    <property type="protein sequence ID" value="CAD8719180.1"/>
    <property type="molecule type" value="Transcribed_RNA"/>
</dbReference>
<evidence type="ECO:0000256" key="1">
    <source>
        <dbReference type="ARBA" id="ARBA00005664"/>
    </source>
</evidence>
<dbReference type="AlphaFoldDB" id="A0A7S0XF92"/>
<dbReference type="PANTHER" id="PTHR31306:SF4">
    <property type="entry name" value="ALPHA-1,2-GALACTOSYLTRANSFERASE"/>
    <property type="match status" value="1"/>
</dbReference>
<accession>A0A7S0XF92</accession>
<keyword evidence="3" id="KW-0808">Transferase</keyword>
<protein>
    <recommendedName>
        <fullName evidence="5">Nucleotide-diphospho-sugar transferase domain-containing protein</fullName>
    </recommendedName>
</protein>
<dbReference type="InterPro" id="IPR008630">
    <property type="entry name" value="Glyco_trans_34"/>
</dbReference>
<evidence type="ECO:0008006" key="5">
    <source>
        <dbReference type="Google" id="ProtNLM"/>
    </source>
</evidence>
<evidence type="ECO:0000256" key="3">
    <source>
        <dbReference type="ARBA" id="ARBA00022679"/>
    </source>
</evidence>
<proteinExistence type="inferred from homology"/>
<reference evidence="4" key="1">
    <citation type="submission" date="2021-01" db="EMBL/GenBank/DDBJ databases">
        <authorList>
            <person name="Corre E."/>
            <person name="Pelletier E."/>
            <person name="Niang G."/>
            <person name="Scheremetjew M."/>
            <person name="Finn R."/>
            <person name="Kale V."/>
            <person name="Holt S."/>
            <person name="Cochrane G."/>
            <person name="Meng A."/>
            <person name="Brown T."/>
            <person name="Cohen L."/>
        </authorList>
    </citation>
    <scope>NUCLEOTIDE SEQUENCE</scope>
    <source>
        <strain evidence="4">UTEXLB2642</strain>
    </source>
</reference>
<comment type="similarity">
    <text evidence="1">Belongs to the glycosyltransferase 34 family.</text>
</comment>
<gene>
    <name evidence="4" type="ORF">CNEB1095_LOCUS3190</name>
</gene>
<dbReference type="GO" id="GO:0000139">
    <property type="term" value="C:Golgi membrane"/>
    <property type="evidence" value="ECO:0007669"/>
    <property type="project" value="TreeGrafter"/>
</dbReference>
<dbReference type="GO" id="GO:0016757">
    <property type="term" value="F:glycosyltransferase activity"/>
    <property type="evidence" value="ECO:0007669"/>
    <property type="project" value="UniProtKB-KW"/>
</dbReference>